<feature type="chain" id="PRO_5030523025" evidence="3">
    <location>
        <begin position="18"/>
        <end position="219"/>
    </location>
</feature>
<proteinExistence type="predicted"/>
<sequence>MMIKLAALFLLLNSACGFLPSSHIRFSTMTQRRMTSACSHKSMKMVLLPTSDQALLLAADAEPAVTPVTAGETPNLLMQITGTENVLVSVLAIFALVMGIAVTGGVGYLTYLNWKDEQYIKRVTDPSSPEYRELQMRARALERSESGKKKSVLDAIEEMEKPARPTMNIPSEPGNRDARRARAKRERQEQKKSTGKKQLEGLDATSEEGNKSFFNNFFK</sequence>
<keyword evidence="2" id="KW-0812">Transmembrane</keyword>
<accession>A0A7S4KW14</accession>
<reference evidence="4" key="1">
    <citation type="submission" date="2021-01" db="EMBL/GenBank/DDBJ databases">
        <authorList>
            <person name="Corre E."/>
            <person name="Pelletier E."/>
            <person name="Niang G."/>
            <person name="Scheremetjew M."/>
            <person name="Finn R."/>
            <person name="Kale V."/>
            <person name="Holt S."/>
            <person name="Cochrane G."/>
            <person name="Meng A."/>
            <person name="Brown T."/>
            <person name="Cohen L."/>
        </authorList>
    </citation>
    <scope>NUCLEOTIDE SEQUENCE</scope>
    <source>
        <strain evidence="4">CCMP 2712</strain>
    </source>
</reference>
<feature type="region of interest" description="Disordered" evidence="1">
    <location>
        <begin position="158"/>
        <end position="219"/>
    </location>
</feature>
<keyword evidence="2" id="KW-1133">Transmembrane helix</keyword>
<dbReference type="AlphaFoldDB" id="A0A7S4KW14"/>
<protein>
    <submittedName>
        <fullName evidence="4">Uncharacterized protein</fullName>
    </submittedName>
</protein>
<name>A0A7S4KW14_GUITH</name>
<evidence type="ECO:0000313" key="4">
    <source>
        <dbReference type="EMBL" id="CAE2307119.1"/>
    </source>
</evidence>
<evidence type="ECO:0000256" key="3">
    <source>
        <dbReference type="SAM" id="SignalP"/>
    </source>
</evidence>
<gene>
    <name evidence="4" type="ORF">GTHE00462_LOCUS19236</name>
</gene>
<dbReference type="EMBL" id="HBKN01024634">
    <property type="protein sequence ID" value="CAE2307119.1"/>
    <property type="molecule type" value="Transcribed_RNA"/>
</dbReference>
<feature type="compositionally biased region" description="Basic and acidic residues" evidence="1">
    <location>
        <begin position="174"/>
        <end position="200"/>
    </location>
</feature>
<keyword evidence="3" id="KW-0732">Signal</keyword>
<keyword evidence="2" id="KW-0472">Membrane</keyword>
<evidence type="ECO:0000256" key="2">
    <source>
        <dbReference type="SAM" id="Phobius"/>
    </source>
</evidence>
<feature type="signal peptide" evidence="3">
    <location>
        <begin position="1"/>
        <end position="17"/>
    </location>
</feature>
<evidence type="ECO:0000256" key="1">
    <source>
        <dbReference type="SAM" id="MobiDB-lite"/>
    </source>
</evidence>
<feature type="transmembrane region" description="Helical" evidence="2">
    <location>
        <begin position="86"/>
        <end position="112"/>
    </location>
</feature>
<organism evidence="4">
    <name type="scientific">Guillardia theta</name>
    <name type="common">Cryptophyte</name>
    <name type="synonym">Cryptomonas phi</name>
    <dbReference type="NCBI Taxonomy" id="55529"/>
    <lineage>
        <taxon>Eukaryota</taxon>
        <taxon>Cryptophyceae</taxon>
        <taxon>Pyrenomonadales</taxon>
        <taxon>Geminigeraceae</taxon>
        <taxon>Guillardia</taxon>
    </lineage>
</organism>